<dbReference type="PROSITE" id="PS51354">
    <property type="entry name" value="GLUTAREDOXIN_2"/>
    <property type="match status" value="1"/>
</dbReference>
<evidence type="ECO:0000256" key="4">
    <source>
        <dbReference type="SAM" id="MobiDB-lite"/>
    </source>
</evidence>
<dbReference type="FunCoup" id="G8ZTS2">
    <property type="interactions" value="27"/>
</dbReference>
<dbReference type="eggNOG" id="KOG1752">
    <property type="taxonomic scope" value="Eukaryota"/>
</dbReference>
<dbReference type="SUPFAM" id="SSF52833">
    <property type="entry name" value="Thioredoxin-like"/>
    <property type="match status" value="1"/>
</dbReference>
<feature type="region of interest" description="Disordered" evidence="4">
    <location>
        <begin position="95"/>
        <end position="123"/>
    </location>
</feature>
<proteinExistence type="inferred from homology"/>
<sequence length="243" mass="26281">MSVSLKKRNLRVLSVTALLLLLVFFVVQNANSISFGEEELKAATFVNPVASGLTSAGTAVHNNDEIVVDKESGKKGKDQESALVDAEIDKIKQEVNSGSGASKDNSISQKAGSGSKDGTVSEGEFDPAKEYSMILGISPVIVFSKSFCPYSSRLKELLTKEYTITPSYVVIELDKHKHGVALQKFIEKKTGRATVPNLMINGKSRGGFDDIKALHSKGELLESLNKWGDGDFTVKQLEKPSNN</sequence>
<dbReference type="Pfam" id="PF00462">
    <property type="entry name" value="Glutaredoxin"/>
    <property type="match status" value="1"/>
</dbReference>
<organism evidence="7 8">
    <name type="scientific">Torulaspora delbrueckii</name>
    <name type="common">Yeast</name>
    <name type="synonym">Candida colliculosa</name>
    <dbReference type="NCBI Taxonomy" id="4950"/>
    <lineage>
        <taxon>Eukaryota</taxon>
        <taxon>Fungi</taxon>
        <taxon>Dikarya</taxon>
        <taxon>Ascomycota</taxon>
        <taxon>Saccharomycotina</taxon>
        <taxon>Saccharomycetes</taxon>
        <taxon>Saccharomycetales</taxon>
        <taxon>Saccharomycetaceae</taxon>
        <taxon>Torulaspora</taxon>
    </lineage>
</organism>
<dbReference type="EMBL" id="HE616745">
    <property type="protein sequence ID" value="CCE92016.1"/>
    <property type="molecule type" value="Genomic_DNA"/>
</dbReference>
<reference evidence="7 8" key="1">
    <citation type="journal article" date="2011" name="Proc. Natl. Acad. Sci. U.S.A.">
        <title>Evolutionary erosion of yeast sex chromosomes by mating-type switching accidents.</title>
        <authorList>
            <person name="Gordon J.L."/>
            <person name="Armisen D."/>
            <person name="Proux-Wera E."/>
            <person name="Oheigeartaigh S.S."/>
            <person name="Byrne K.P."/>
            <person name="Wolfe K.H."/>
        </authorList>
    </citation>
    <scope>NUCLEOTIDE SEQUENCE [LARGE SCALE GENOMIC DNA]</scope>
    <source>
        <strain evidence="8">ATCC 10662 / CBS 1146 / NBRC 0425 / NCYC 2629 / NRRL Y-866</strain>
    </source>
</reference>
<evidence type="ECO:0000256" key="2">
    <source>
        <dbReference type="ARBA" id="ARBA00022714"/>
    </source>
</evidence>
<dbReference type="InterPro" id="IPR011899">
    <property type="entry name" value="Glutaredoxin_euk/vir"/>
</dbReference>
<keyword evidence="5" id="KW-0732">Signal</keyword>
<accession>G8ZTS2</accession>
<dbReference type="Proteomes" id="UP000005627">
    <property type="component" value="Chromosome 4"/>
</dbReference>
<dbReference type="RefSeq" id="XP_003681227.1">
    <property type="nucleotide sequence ID" value="XM_003681179.1"/>
</dbReference>
<keyword evidence="2" id="KW-0001">2Fe-2S</keyword>
<keyword evidence="3" id="KW-0411">Iron-sulfur</keyword>
<evidence type="ECO:0000256" key="5">
    <source>
        <dbReference type="SAM" id="SignalP"/>
    </source>
</evidence>
<gene>
    <name evidence="7" type="primary">TDEL0D04320</name>
    <name evidence="7" type="ORF">TDEL_0D04320</name>
</gene>
<dbReference type="GO" id="GO:0005801">
    <property type="term" value="C:cis-Golgi network"/>
    <property type="evidence" value="ECO:0007669"/>
    <property type="project" value="UniProtKB-ARBA"/>
</dbReference>
<dbReference type="InterPro" id="IPR014025">
    <property type="entry name" value="Glutaredoxin_subgr"/>
</dbReference>
<dbReference type="InterPro" id="IPR002109">
    <property type="entry name" value="Glutaredoxin"/>
</dbReference>
<evidence type="ECO:0000256" key="3">
    <source>
        <dbReference type="ARBA" id="ARBA00023014"/>
    </source>
</evidence>
<dbReference type="Gene3D" id="3.40.30.10">
    <property type="entry name" value="Glutaredoxin"/>
    <property type="match status" value="1"/>
</dbReference>
<dbReference type="PANTHER" id="PTHR45694:SF5">
    <property type="entry name" value="GLUTAREDOXIN 2"/>
    <property type="match status" value="1"/>
</dbReference>
<keyword evidence="2" id="KW-0479">Metal-binding</keyword>
<dbReference type="OrthoDB" id="423313at2759"/>
<evidence type="ECO:0000259" key="6">
    <source>
        <dbReference type="Pfam" id="PF00462"/>
    </source>
</evidence>
<dbReference type="GO" id="GO:0051537">
    <property type="term" value="F:2 iron, 2 sulfur cluster binding"/>
    <property type="evidence" value="ECO:0007669"/>
    <property type="project" value="UniProtKB-KW"/>
</dbReference>
<dbReference type="GeneID" id="11503633"/>
<name>G8ZTS2_TORDE</name>
<dbReference type="KEGG" id="tdl:TDEL_0D04320"/>
<dbReference type="InParanoid" id="G8ZTS2"/>
<dbReference type="GO" id="GO:0005796">
    <property type="term" value="C:Golgi lumen"/>
    <property type="evidence" value="ECO:0007669"/>
    <property type="project" value="TreeGrafter"/>
</dbReference>
<comment type="similarity">
    <text evidence="1">Belongs to the glutaredoxin family. Monothiol subfamily.</text>
</comment>
<dbReference type="STRING" id="1076872.G8ZTS2"/>
<dbReference type="HOGENOM" id="CLU_026126_0_1_1"/>
<feature type="compositionally biased region" description="Polar residues" evidence="4">
    <location>
        <begin position="95"/>
        <end position="118"/>
    </location>
</feature>
<protein>
    <recommendedName>
        <fullName evidence="6">Glutaredoxin domain-containing protein</fullName>
    </recommendedName>
</protein>
<feature type="signal peptide" evidence="5">
    <location>
        <begin position="1"/>
        <end position="32"/>
    </location>
</feature>
<keyword evidence="8" id="KW-1185">Reference proteome</keyword>
<feature type="chain" id="PRO_5003519682" description="Glutaredoxin domain-containing protein" evidence="5">
    <location>
        <begin position="33"/>
        <end position="243"/>
    </location>
</feature>
<feature type="domain" description="Glutaredoxin" evidence="6">
    <location>
        <begin position="140"/>
        <end position="203"/>
    </location>
</feature>
<dbReference type="PANTHER" id="PTHR45694">
    <property type="entry name" value="GLUTAREDOXIN 2"/>
    <property type="match status" value="1"/>
</dbReference>
<dbReference type="PRINTS" id="PR00160">
    <property type="entry name" value="GLUTAREDOXIN"/>
</dbReference>
<evidence type="ECO:0000313" key="7">
    <source>
        <dbReference type="EMBL" id="CCE92016.1"/>
    </source>
</evidence>
<dbReference type="AlphaFoldDB" id="G8ZTS2"/>
<dbReference type="NCBIfam" id="TIGR02180">
    <property type="entry name" value="GRX_euk"/>
    <property type="match status" value="1"/>
</dbReference>
<dbReference type="InterPro" id="IPR036249">
    <property type="entry name" value="Thioredoxin-like_sf"/>
</dbReference>
<keyword evidence="2" id="KW-0408">Iron</keyword>
<evidence type="ECO:0000313" key="8">
    <source>
        <dbReference type="Proteomes" id="UP000005627"/>
    </source>
</evidence>
<dbReference type="GO" id="GO:0004362">
    <property type="term" value="F:glutathione-disulfide reductase (NADPH) activity"/>
    <property type="evidence" value="ECO:0007669"/>
    <property type="project" value="UniProtKB-ARBA"/>
</dbReference>
<dbReference type="GO" id="GO:0000324">
    <property type="term" value="C:fungal-type vacuole"/>
    <property type="evidence" value="ECO:0007669"/>
    <property type="project" value="TreeGrafter"/>
</dbReference>
<dbReference type="FunFam" id="3.40.30.10:FF:000093">
    <property type="entry name" value="Glutaredoxin 2"/>
    <property type="match status" value="1"/>
</dbReference>
<evidence type="ECO:0000256" key="1">
    <source>
        <dbReference type="ARBA" id="ARBA00009630"/>
    </source>
</evidence>
<dbReference type="CDD" id="cd03419">
    <property type="entry name" value="GRX_GRXh_1_2_like"/>
    <property type="match status" value="1"/>
</dbReference>
<dbReference type="GO" id="GO:0034599">
    <property type="term" value="P:cellular response to oxidative stress"/>
    <property type="evidence" value="ECO:0007669"/>
    <property type="project" value="TreeGrafter"/>
</dbReference>